<dbReference type="EMBL" id="BMAW01124568">
    <property type="protein sequence ID" value="GFU08475.1"/>
    <property type="molecule type" value="Genomic_DNA"/>
</dbReference>
<organism evidence="2 3">
    <name type="scientific">Nephila pilipes</name>
    <name type="common">Giant wood spider</name>
    <name type="synonym">Nephila maculata</name>
    <dbReference type="NCBI Taxonomy" id="299642"/>
    <lineage>
        <taxon>Eukaryota</taxon>
        <taxon>Metazoa</taxon>
        <taxon>Ecdysozoa</taxon>
        <taxon>Arthropoda</taxon>
        <taxon>Chelicerata</taxon>
        <taxon>Arachnida</taxon>
        <taxon>Araneae</taxon>
        <taxon>Araneomorphae</taxon>
        <taxon>Entelegynae</taxon>
        <taxon>Araneoidea</taxon>
        <taxon>Nephilidae</taxon>
        <taxon>Nephila</taxon>
    </lineage>
</organism>
<comment type="caution">
    <text evidence="2">The sequence shown here is derived from an EMBL/GenBank/DDBJ whole genome shotgun (WGS) entry which is preliminary data.</text>
</comment>
<feature type="region of interest" description="Disordered" evidence="1">
    <location>
        <begin position="1"/>
        <end position="37"/>
    </location>
</feature>
<dbReference type="AlphaFoldDB" id="A0A8X6UGR8"/>
<accession>A0A8X6UGR8</accession>
<gene>
    <name evidence="2" type="ORF">NPIL_615131</name>
</gene>
<evidence type="ECO:0000256" key="1">
    <source>
        <dbReference type="SAM" id="MobiDB-lite"/>
    </source>
</evidence>
<reference evidence="2" key="1">
    <citation type="submission" date="2020-08" db="EMBL/GenBank/DDBJ databases">
        <title>Multicomponent nature underlies the extraordinary mechanical properties of spider dragline silk.</title>
        <authorList>
            <person name="Kono N."/>
            <person name="Nakamura H."/>
            <person name="Mori M."/>
            <person name="Yoshida Y."/>
            <person name="Ohtoshi R."/>
            <person name="Malay A.D."/>
            <person name="Moran D.A.P."/>
            <person name="Tomita M."/>
            <person name="Numata K."/>
            <person name="Arakawa K."/>
        </authorList>
    </citation>
    <scope>NUCLEOTIDE SEQUENCE</scope>
</reference>
<evidence type="ECO:0000313" key="3">
    <source>
        <dbReference type="Proteomes" id="UP000887013"/>
    </source>
</evidence>
<evidence type="ECO:0000313" key="2">
    <source>
        <dbReference type="EMBL" id="GFU08475.1"/>
    </source>
</evidence>
<keyword evidence="3" id="KW-1185">Reference proteome</keyword>
<sequence length="107" mass="12266">MCRSRDMSSDIPFPHAPHRDTNTPTRTPPSRSPTYMESSADISLEYQSPLFLVIAAHEVNTEVNLRFIAFRRALNVCSHTIMYLRSSNVKFSNTEHSLVKIRSSFHL</sequence>
<protein>
    <submittedName>
        <fullName evidence="2">Uncharacterized protein</fullName>
    </submittedName>
</protein>
<name>A0A8X6UGR8_NEPPI</name>
<proteinExistence type="predicted"/>
<dbReference type="Proteomes" id="UP000887013">
    <property type="component" value="Unassembled WGS sequence"/>
</dbReference>